<dbReference type="Proteomes" id="UP000006727">
    <property type="component" value="Chromosome 23"/>
</dbReference>
<dbReference type="SUPFAM" id="SSF81383">
    <property type="entry name" value="F-box domain"/>
    <property type="match status" value="1"/>
</dbReference>
<dbReference type="RefSeq" id="XP_024362442.1">
    <property type="nucleotide sequence ID" value="XM_024506674.2"/>
</dbReference>
<dbReference type="Pfam" id="PF18511">
    <property type="entry name" value="F-box_5"/>
    <property type="match status" value="1"/>
</dbReference>
<dbReference type="EnsemblPlants" id="Pp3c23_5870V3.3">
    <property type="protein sequence ID" value="Pp3c23_5870V3.3"/>
    <property type="gene ID" value="Pp3c23_5870"/>
</dbReference>
<dbReference type="GO" id="GO:0009734">
    <property type="term" value="P:auxin-activated signaling pathway"/>
    <property type="evidence" value="ECO:0007669"/>
    <property type="project" value="UniProtKB-KW"/>
</dbReference>
<dbReference type="OrthoDB" id="423607at2759"/>
<dbReference type="InterPro" id="IPR036047">
    <property type="entry name" value="F-box-like_dom_sf"/>
</dbReference>
<dbReference type="PANTHER" id="PTHR16134:SF148">
    <property type="entry name" value="S-PHASE KINASE-ASSOCIATED PROTEIN 2, ISOFORM A"/>
    <property type="match status" value="1"/>
</dbReference>
<proteinExistence type="predicted"/>
<protein>
    <recommendedName>
        <fullName evidence="2">F-box domain-containing protein</fullName>
    </recommendedName>
</protein>
<dbReference type="Gramene" id="Pp3c23_5870V3.2">
    <property type="protein sequence ID" value="Pp3c23_5870V3.2"/>
    <property type="gene ID" value="Pp3c23_5870"/>
</dbReference>
<reference evidence="3 5" key="1">
    <citation type="journal article" date="2008" name="Science">
        <title>The Physcomitrella genome reveals evolutionary insights into the conquest of land by plants.</title>
        <authorList>
            <person name="Rensing S."/>
            <person name="Lang D."/>
            <person name="Zimmer A."/>
            <person name="Terry A."/>
            <person name="Salamov A."/>
            <person name="Shapiro H."/>
            <person name="Nishiyama T."/>
            <person name="Perroud P.-F."/>
            <person name="Lindquist E."/>
            <person name="Kamisugi Y."/>
            <person name="Tanahashi T."/>
            <person name="Sakakibara K."/>
            <person name="Fujita T."/>
            <person name="Oishi K."/>
            <person name="Shin-I T."/>
            <person name="Kuroki Y."/>
            <person name="Toyoda A."/>
            <person name="Suzuki Y."/>
            <person name="Hashimoto A."/>
            <person name="Yamaguchi K."/>
            <person name="Sugano A."/>
            <person name="Kohara Y."/>
            <person name="Fujiyama A."/>
            <person name="Anterola A."/>
            <person name="Aoki S."/>
            <person name="Ashton N."/>
            <person name="Barbazuk W.B."/>
            <person name="Barker E."/>
            <person name="Bennetzen J."/>
            <person name="Bezanilla M."/>
            <person name="Blankenship R."/>
            <person name="Cho S.H."/>
            <person name="Dutcher S."/>
            <person name="Estelle M."/>
            <person name="Fawcett J.A."/>
            <person name="Gundlach H."/>
            <person name="Hanada K."/>
            <person name="Heyl A."/>
            <person name="Hicks K.A."/>
            <person name="Hugh J."/>
            <person name="Lohr M."/>
            <person name="Mayer K."/>
            <person name="Melkozernov A."/>
            <person name="Murata T."/>
            <person name="Nelson D."/>
            <person name="Pils B."/>
            <person name="Prigge M."/>
            <person name="Reiss B."/>
            <person name="Renner T."/>
            <person name="Rombauts S."/>
            <person name="Rushton P."/>
            <person name="Sanderfoot A."/>
            <person name="Schween G."/>
            <person name="Shiu S.-H."/>
            <person name="Stueber K."/>
            <person name="Theodoulou F.L."/>
            <person name="Tu H."/>
            <person name="Van de Peer Y."/>
            <person name="Verrier P.J."/>
            <person name="Waters E."/>
            <person name="Wood A."/>
            <person name="Yang L."/>
            <person name="Cove D."/>
            <person name="Cuming A."/>
            <person name="Hasebe M."/>
            <person name="Lucas S."/>
            <person name="Mishler D.B."/>
            <person name="Reski R."/>
            <person name="Grigoriev I."/>
            <person name="Quatrano R.S."/>
            <person name="Boore J.L."/>
        </authorList>
    </citation>
    <scope>NUCLEOTIDE SEQUENCE [LARGE SCALE GENOMIC DNA]</scope>
    <source>
        <strain evidence="4 5">cv. Gransden 2004</strain>
    </source>
</reference>
<dbReference type="SUPFAM" id="SSF52047">
    <property type="entry name" value="RNI-like"/>
    <property type="match status" value="1"/>
</dbReference>
<name>A0A2K1II60_PHYPA</name>
<dbReference type="InterPro" id="IPR041567">
    <property type="entry name" value="COI1_F-box"/>
</dbReference>
<dbReference type="Gene3D" id="3.80.10.10">
    <property type="entry name" value="Ribonuclease Inhibitor"/>
    <property type="match status" value="1"/>
</dbReference>
<dbReference type="PANTHER" id="PTHR16134">
    <property type="entry name" value="F-BOX/TPR REPEAT PROTEIN POF3"/>
    <property type="match status" value="1"/>
</dbReference>
<dbReference type="InterPro" id="IPR041101">
    <property type="entry name" value="Transp_inhibit"/>
</dbReference>
<sequence>MPPSVFPDEVLEHVLVFLDSHRDRNSVSLVCKAWYKAEGWSRRRVFIGNCYAASPAHLIKRFPKLVALEMKGRPRFTDFGLVPQNWGAFIQPWIEAMAEYYPGLEELKLKRMTVSDESLRMVAVAFPNFRSLRLTSCDGFSTDGITEITKNCRNLAVLDLQENDIDIRSGDWLKAFPETQTSLEWLNFATVKCMIDEEAFQCLEALVARCPCLKRLKLNKDISLDQLRKLLLRAPQLEVLGTGIYNQNLSWGKLHELQGSLKRCKNLRSLSGLWEVIPMCLPTMYPVCLNLTSLDLSNVTLKTTDFTKFISYCTKVQRLLVQDFVGDKGLAAAAVNCKDLQELRVYPIDDDGLVTEQGFIAISEGCPELRKILYFCKQMTNAAMTRFAENCPKMTHFRLCIMKCYMEDCVTGQPLDEGFGAVCRLCVDLRRLSLSGKMTDKTFEYIGRYAKNLGMLSVAFAGDSDVGMQYVLDGCPRLRKLEVRDCPFGDEALLTGIEKYESMRSLWMSSCHLTRDGCQFLAANNPSLNVEIIKDVEKPPHEQGQYVEKLYVYRTIEGRRSDAPHFVETLK</sequence>
<dbReference type="PaxDb" id="3218-PP1S16_2V6.1"/>
<dbReference type="GeneID" id="112275914"/>
<dbReference type="Gramene" id="Pp3c23_5870V3.3">
    <property type="protein sequence ID" value="Pp3c23_5870V3.3"/>
    <property type="gene ID" value="Pp3c23_5870"/>
</dbReference>
<dbReference type="OMA" id="CKWARTI"/>
<keyword evidence="1" id="KW-0927">Auxin signaling pathway</keyword>
<reference evidence="4" key="3">
    <citation type="submission" date="2020-12" db="UniProtKB">
        <authorList>
            <consortium name="EnsemblPlants"/>
        </authorList>
    </citation>
    <scope>IDENTIFICATION</scope>
</reference>
<dbReference type="Gene3D" id="1.20.1280.50">
    <property type="match status" value="1"/>
</dbReference>
<evidence type="ECO:0000259" key="2">
    <source>
        <dbReference type="SMART" id="SM00256"/>
    </source>
</evidence>
<keyword evidence="5" id="KW-1185">Reference proteome</keyword>
<dbReference type="FunFam" id="1.20.1280.50:FF:000006">
    <property type="entry name" value="Transport inhibitor response 1"/>
    <property type="match status" value="1"/>
</dbReference>
<dbReference type="AlphaFoldDB" id="A0A2K1II60"/>
<evidence type="ECO:0000256" key="1">
    <source>
        <dbReference type="ARBA" id="ARBA00023294"/>
    </source>
</evidence>
<dbReference type="EnsemblPlants" id="Pp3c23_5870V3.2">
    <property type="protein sequence ID" value="Pp3c23_5870V3.2"/>
    <property type="gene ID" value="Pp3c23_5870"/>
</dbReference>
<dbReference type="InterPro" id="IPR006553">
    <property type="entry name" value="Leu-rich_rpt_Cys-con_subtyp"/>
</dbReference>
<dbReference type="InterPro" id="IPR032675">
    <property type="entry name" value="LRR_dom_sf"/>
</dbReference>
<evidence type="ECO:0000313" key="3">
    <source>
        <dbReference type="EMBL" id="PNR28966.1"/>
    </source>
</evidence>
<dbReference type="Gramene" id="Pp3c23_5870V3.1">
    <property type="protein sequence ID" value="Pp3c23_5870V3.1"/>
    <property type="gene ID" value="Pp3c23_5870"/>
</dbReference>
<dbReference type="SMART" id="SM00367">
    <property type="entry name" value="LRR_CC"/>
    <property type="match status" value="4"/>
</dbReference>
<gene>
    <name evidence="4" type="primary">LOC112275914</name>
    <name evidence="3" type="ORF">PHYPA_027658</name>
</gene>
<dbReference type="EMBL" id="ABEU02000023">
    <property type="protein sequence ID" value="PNR28966.1"/>
    <property type="molecule type" value="Genomic_DNA"/>
</dbReference>
<dbReference type="STRING" id="3218.A0A2K1II60"/>
<dbReference type="CDD" id="cd22159">
    <property type="entry name" value="F-box_AtTIR1-like"/>
    <property type="match status" value="1"/>
</dbReference>
<dbReference type="EnsemblPlants" id="Pp3c23_5870V3.1">
    <property type="protein sequence ID" value="Pp3c23_5870V3.1"/>
    <property type="gene ID" value="Pp3c23_5870"/>
</dbReference>
<dbReference type="GO" id="GO:0019005">
    <property type="term" value="C:SCF ubiquitin ligase complex"/>
    <property type="evidence" value="ECO:0000318"/>
    <property type="project" value="GO_Central"/>
</dbReference>
<dbReference type="SMART" id="SM00256">
    <property type="entry name" value="FBOX"/>
    <property type="match status" value="1"/>
</dbReference>
<evidence type="ECO:0000313" key="5">
    <source>
        <dbReference type="Proteomes" id="UP000006727"/>
    </source>
</evidence>
<dbReference type="RefSeq" id="XP_024362444.1">
    <property type="nucleotide sequence ID" value="XM_024506676.2"/>
</dbReference>
<dbReference type="InterPro" id="IPR001810">
    <property type="entry name" value="F-box_dom"/>
</dbReference>
<evidence type="ECO:0000313" key="4">
    <source>
        <dbReference type="EnsemblPlants" id="Pp3c23_5870V3.1"/>
    </source>
</evidence>
<dbReference type="GO" id="GO:0031146">
    <property type="term" value="P:SCF-dependent proteasomal ubiquitin-dependent protein catabolic process"/>
    <property type="evidence" value="ECO:0000318"/>
    <property type="project" value="GO_Central"/>
</dbReference>
<reference evidence="3 5" key="2">
    <citation type="journal article" date="2018" name="Plant J.">
        <title>The Physcomitrella patens chromosome-scale assembly reveals moss genome structure and evolution.</title>
        <authorList>
            <person name="Lang D."/>
            <person name="Ullrich K.K."/>
            <person name="Murat F."/>
            <person name="Fuchs J."/>
            <person name="Jenkins J."/>
            <person name="Haas F.B."/>
            <person name="Piednoel M."/>
            <person name="Gundlach H."/>
            <person name="Van Bel M."/>
            <person name="Meyberg R."/>
            <person name="Vives C."/>
            <person name="Morata J."/>
            <person name="Symeonidi A."/>
            <person name="Hiss M."/>
            <person name="Muchero W."/>
            <person name="Kamisugi Y."/>
            <person name="Saleh O."/>
            <person name="Blanc G."/>
            <person name="Decker E.L."/>
            <person name="van Gessel N."/>
            <person name="Grimwood J."/>
            <person name="Hayes R.D."/>
            <person name="Graham S.W."/>
            <person name="Gunter L.E."/>
            <person name="McDaniel S.F."/>
            <person name="Hoernstein S.N.W."/>
            <person name="Larsson A."/>
            <person name="Li F.W."/>
            <person name="Perroud P.F."/>
            <person name="Phillips J."/>
            <person name="Ranjan P."/>
            <person name="Rokshar D.S."/>
            <person name="Rothfels C.J."/>
            <person name="Schneider L."/>
            <person name="Shu S."/>
            <person name="Stevenson D.W."/>
            <person name="Thummler F."/>
            <person name="Tillich M."/>
            <person name="Villarreal Aguilar J.C."/>
            <person name="Widiez T."/>
            <person name="Wong G.K."/>
            <person name="Wymore A."/>
            <person name="Zhang Y."/>
            <person name="Zimmer A.D."/>
            <person name="Quatrano R.S."/>
            <person name="Mayer K.F.X."/>
            <person name="Goodstein D."/>
            <person name="Casacuberta J.M."/>
            <person name="Vandepoele K."/>
            <person name="Reski R."/>
            <person name="Cuming A.C."/>
            <person name="Tuskan G.A."/>
            <person name="Maumus F."/>
            <person name="Salse J."/>
            <person name="Schmutz J."/>
            <person name="Rensing S.A."/>
        </authorList>
    </citation>
    <scope>NUCLEOTIDE SEQUENCE [LARGE SCALE GENOMIC DNA]</scope>
    <source>
        <strain evidence="4 5">cv. Gransden 2004</strain>
    </source>
</reference>
<accession>A0A2K1II60</accession>
<organism evidence="3">
    <name type="scientific">Physcomitrium patens</name>
    <name type="common">Spreading-leaved earth moss</name>
    <name type="synonym">Physcomitrella patens</name>
    <dbReference type="NCBI Taxonomy" id="3218"/>
    <lineage>
        <taxon>Eukaryota</taxon>
        <taxon>Viridiplantae</taxon>
        <taxon>Streptophyta</taxon>
        <taxon>Embryophyta</taxon>
        <taxon>Bryophyta</taxon>
        <taxon>Bryophytina</taxon>
        <taxon>Bryopsida</taxon>
        <taxon>Funariidae</taxon>
        <taxon>Funariales</taxon>
        <taxon>Funariaceae</taxon>
        <taxon>Physcomitrium</taxon>
    </lineage>
</organism>
<dbReference type="RefSeq" id="XP_024362443.1">
    <property type="nucleotide sequence ID" value="XM_024506675.2"/>
</dbReference>
<dbReference type="Pfam" id="PF18791">
    <property type="entry name" value="Transp_inhibit"/>
    <property type="match status" value="1"/>
</dbReference>
<feature type="domain" description="F-box" evidence="2">
    <location>
        <begin position="6"/>
        <end position="47"/>
    </location>
</feature>